<evidence type="ECO:0000256" key="8">
    <source>
        <dbReference type="SAM" id="MobiDB-lite"/>
    </source>
</evidence>
<dbReference type="PRINTS" id="PR00359">
    <property type="entry name" value="BP450"/>
</dbReference>
<gene>
    <name evidence="9" type="ORF">IAG44_17835</name>
</gene>
<keyword evidence="2 7" id="KW-0349">Heme</keyword>
<protein>
    <submittedName>
        <fullName evidence="9">Cytochrome P450</fullName>
    </submittedName>
</protein>
<evidence type="ECO:0000256" key="4">
    <source>
        <dbReference type="ARBA" id="ARBA00023002"/>
    </source>
</evidence>
<dbReference type="RefSeq" id="WP_187748091.1">
    <property type="nucleotide sequence ID" value="NZ_CP060828.1"/>
</dbReference>
<dbReference type="InterPro" id="IPR002397">
    <property type="entry name" value="Cyt_P450_B"/>
</dbReference>
<proteinExistence type="inferred from homology"/>
<dbReference type="Pfam" id="PF00067">
    <property type="entry name" value="p450"/>
    <property type="match status" value="1"/>
</dbReference>
<feature type="compositionally biased region" description="Low complexity" evidence="8">
    <location>
        <begin position="1"/>
        <end position="22"/>
    </location>
</feature>
<comment type="similarity">
    <text evidence="1 7">Belongs to the cytochrome P450 family.</text>
</comment>
<dbReference type="InterPro" id="IPR036396">
    <property type="entry name" value="Cyt_P450_sf"/>
</dbReference>
<dbReference type="Gene3D" id="1.10.630.10">
    <property type="entry name" value="Cytochrome P450"/>
    <property type="match status" value="1"/>
</dbReference>
<organism evidence="9 10">
    <name type="scientific">Streptomyces roseirectus</name>
    <dbReference type="NCBI Taxonomy" id="2768066"/>
    <lineage>
        <taxon>Bacteria</taxon>
        <taxon>Bacillati</taxon>
        <taxon>Actinomycetota</taxon>
        <taxon>Actinomycetes</taxon>
        <taxon>Kitasatosporales</taxon>
        <taxon>Streptomycetaceae</taxon>
        <taxon>Streptomyces</taxon>
    </lineage>
</organism>
<dbReference type="InterPro" id="IPR001128">
    <property type="entry name" value="Cyt_P450"/>
</dbReference>
<dbReference type="InterPro" id="IPR017972">
    <property type="entry name" value="Cyt_P450_CS"/>
</dbReference>
<dbReference type="GO" id="GO:0005506">
    <property type="term" value="F:iron ion binding"/>
    <property type="evidence" value="ECO:0007669"/>
    <property type="project" value="InterPro"/>
</dbReference>
<dbReference type="GO" id="GO:0004497">
    <property type="term" value="F:monooxygenase activity"/>
    <property type="evidence" value="ECO:0007669"/>
    <property type="project" value="UniProtKB-KW"/>
</dbReference>
<evidence type="ECO:0000313" key="10">
    <source>
        <dbReference type="Proteomes" id="UP000516052"/>
    </source>
</evidence>
<reference evidence="9 10" key="1">
    <citation type="submission" date="2020-08" db="EMBL/GenBank/DDBJ databases">
        <title>A novel species.</title>
        <authorList>
            <person name="Gao J."/>
        </authorList>
    </citation>
    <scope>NUCLEOTIDE SEQUENCE [LARGE SCALE GENOMIC DNA]</scope>
    <source>
        <strain evidence="9 10">CRXT-G-22</strain>
    </source>
</reference>
<evidence type="ECO:0000256" key="5">
    <source>
        <dbReference type="ARBA" id="ARBA00023004"/>
    </source>
</evidence>
<dbReference type="PROSITE" id="PS00086">
    <property type="entry name" value="CYTOCHROME_P450"/>
    <property type="match status" value="1"/>
</dbReference>
<dbReference type="PANTHER" id="PTHR46696">
    <property type="entry name" value="P450, PUTATIVE (EUROFUNG)-RELATED"/>
    <property type="match status" value="1"/>
</dbReference>
<dbReference type="PRINTS" id="PR00385">
    <property type="entry name" value="P450"/>
</dbReference>
<evidence type="ECO:0000256" key="7">
    <source>
        <dbReference type="RuleBase" id="RU000461"/>
    </source>
</evidence>
<dbReference type="AlphaFoldDB" id="A0A7H0IEA0"/>
<dbReference type="EMBL" id="CP060828">
    <property type="protein sequence ID" value="QNP71116.1"/>
    <property type="molecule type" value="Genomic_DNA"/>
</dbReference>
<keyword evidence="10" id="KW-1185">Reference proteome</keyword>
<keyword evidence="5 7" id="KW-0408">Iron</keyword>
<evidence type="ECO:0000256" key="6">
    <source>
        <dbReference type="ARBA" id="ARBA00023033"/>
    </source>
</evidence>
<dbReference type="CDD" id="cd11030">
    <property type="entry name" value="CYP105-like"/>
    <property type="match status" value="1"/>
</dbReference>
<dbReference type="GO" id="GO:0020037">
    <property type="term" value="F:heme binding"/>
    <property type="evidence" value="ECO:0007669"/>
    <property type="project" value="InterPro"/>
</dbReference>
<dbReference type="FunFam" id="1.10.630.10:FF:000018">
    <property type="entry name" value="Cytochrome P450 monooxygenase"/>
    <property type="match status" value="1"/>
</dbReference>
<dbReference type="KEGG" id="sroi:IAG44_17835"/>
<dbReference type="GO" id="GO:0016705">
    <property type="term" value="F:oxidoreductase activity, acting on paired donors, with incorporation or reduction of molecular oxygen"/>
    <property type="evidence" value="ECO:0007669"/>
    <property type="project" value="InterPro"/>
</dbReference>
<keyword evidence="3 7" id="KW-0479">Metal-binding</keyword>
<dbReference type="SUPFAM" id="SSF48264">
    <property type="entry name" value="Cytochrome P450"/>
    <property type="match status" value="1"/>
</dbReference>
<feature type="region of interest" description="Disordered" evidence="8">
    <location>
        <begin position="1"/>
        <end position="26"/>
    </location>
</feature>
<accession>A0A7H0IEA0</accession>
<sequence>MTDISPVSDTVTSDTDVPDFPVSRPQGCPFDIDETYTRLRAEEPVSRVRCPAGMDAWLVTRYQDIRDVLADPRLSSRAAGSDHMLPSYAGHAPLPGFMIQLDGEEHSRLRRLLVGEFTGRRVAAMRPYIQRIADEHTDAMLTGTSADLVRDFALPIPSQVICDMLGVPYQDHPAFQHDSQILTSFEADEATRAAATRRLEDYLGELIEKRIAVPRDDMLSRLIERAAATGRPLTVPELSTLAVLTLVAGHETTANMITLSMAVLLEDPERLAALRAAPETIGPAVKELLRYLTVIQFGLVRYATEDVTVAGTEVRAGEWVVAALPSGNRDASVFPDPDTLDLGRRARTNLSFGVGPHQCVGQHLAEVELQVALTTLLRRLPGLRLARPLERSDFKLNDIVHGLRTMPVVW</sequence>
<dbReference type="Proteomes" id="UP000516052">
    <property type="component" value="Chromosome"/>
</dbReference>
<keyword evidence="6 7" id="KW-0503">Monooxygenase</keyword>
<dbReference type="PANTHER" id="PTHR46696:SF1">
    <property type="entry name" value="CYTOCHROME P450 YJIB-RELATED"/>
    <property type="match status" value="1"/>
</dbReference>
<keyword evidence="4 7" id="KW-0560">Oxidoreductase</keyword>
<evidence type="ECO:0000256" key="3">
    <source>
        <dbReference type="ARBA" id="ARBA00022723"/>
    </source>
</evidence>
<name>A0A7H0IEA0_9ACTN</name>
<evidence type="ECO:0000256" key="1">
    <source>
        <dbReference type="ARBA" id="ARBA00010617"/>
    </source>
</evidence>
<evidence type="ECO:0000313" key="9">
    <source>
        <dbReference type="EMBL" id="QNP71116.1"/>
    </source>
</evidence>
<evidence type="ECO:0000256" key="2">
    <source>
        <dbReference type="ARBA" id="ARBA00022617"/>
    </source>
</evidence>